<accession>A0A3E3J545</accession>
<evidence type="ECO:0000313" key="2">
    <source>
        <dbReference type="EMBL" id="RGE74446.1"/>
    </source>
</evidence>
<dbReference type="RefSeq" id="WP_081745363.1">
    <property type="nucleotide sequence ID" value="NZ_JBKVAZ010000007.1"/>
</dbReference>
<dbReference type="Proteomes" id="UP000261166">
    <property type="component" value="Unassembled WGS sequence"/>
</dbReference>
<sequence>MERQYVDSTMISSIGYDSTTGTLEIEFKSNCQVWQYYDVPEYIWNEFESASSQGKYFNANIRGIYCESRIA</sequence>
<reference evidence="2 3" key="1">
    <citation type="submission" date="2018-08" db="EMBL/GenBank/DDBJ databases">
        <title>A genome reference for cultivated species of the human gut microbiota.</title>
        <authorList>
            <person name="Zou Y."/>
            <person name="Xue W."/>
            <person name="Luo G."/>
        </authorList>
    </citation>
    <scope>NUCLEOTIDE SEQUENCE [LARGE SCALE GENOMIC DNA]</scope>
    <source>
        <strain evidence="2 3">AF26-4BH</strain>
    </source>
</reference>
<organism evidence="2 3">
    <name type="scientific">Eisenbergiella massiliensis</name>
    <dbReference type="NCBI Taxonomy" id="1720294"/>
    <lineage>
        <taxon>Bacteria</taxon>
        <taxon>Bacillati</taxon>
        <taxon>Bacillota</taxon>
        <taxon>Clostridia</taxon>
        <taxon>Lachnospirales</taxon>
        <taxon>Lachnospiraceae</taxon>
        <taxon>Eisenbergiella</taxon>
    </lineage>
</organism>
<dbReference type="Pfam" id="PF13619">
    <property type="entry name" value="KTSC"/>
    <property type="match status" value="1"/>
</dbReference>
<gene>
    <name evidence="2" type="ORF">DWY69_00280</name>
</gene>
<dbReference type="AlphaFoldDB" id="A0A3E3J545"/>
<name>A0A3E3J545_9FIRM</name>
<evidence type="ECO:0000313" key="3">
    <source>
        <dbReference type="Proteomes" id="UP000261166"/>
    </source>
</evidence>
<dbReference type="OrthoDB" id="8450910at2"/>
<dbReference type="InterPro" id="IPR025309">
    <property type="entry name" value="KTSC_dom"/>
</dbReference>
<feature type="domain" description="KTSC" evidence="1">
    <location>
        <begin position="7"/>
        <end position="65"/>
    </location>
</feature>
<evidence type="ECO:0000259" key="1">
    <source>
        <dbReference type="Pfam" id="PF13619"/>
    </source>
</evidence>
<proteinExistence type="predicted"/>
<comment type="caution">
    <text evidence="2">The sequence shown here is derived from an EMBL/GenBank/DDBJ whole genome shotgun (WGS) entry which is preliminary data.</text>
</comment>
<protein>
    <submittedName>
        <fullName evidence="2">KTSC domain-containing protein</fullName>
    </submittedName>
</protein>
<dbReference type="EMBL" id="QVLU01000001">
    <property type="protein sequence ID" value="RGE74446.1"/>
    <property type="molecule type" value="Genomic_DNA"/>
</dbReference>